<dbReference type="Proteomes" id="UP000242287">
    <property type="component" value="Unassembled WGS sequence"/>
</dbReference>
<dbReference type="InterPro" id="IPR015943">
    <property type="entry name" value="WD40/YVTN_repeat-like_dom_sf"/>
</dbReference>
<organism evidence="1 2">
    <name type="scientific">Amanita thiersii Skay4041</name>
    <dbReference type="NCBI Taxonomy" id="703135"/>
    <lineage>
        <taxon>Eukaryota</taxon>
        <taxon>Fungi</taxon>
        <taxon>Dikarya</taxon>
        <taxon>Basidiomycota</taxon>
        <taxon>Agaricomycotina</taxon>
        <taxon>Agaricomycetes</taxon>
        <taxon>Agaricomycetidae</taxon>
        <taxon>Agaricales</taxon>
        <taxon>Pluteineae</taxon>
        <taxon>Amanitaceae</taxon>
        <taxon>Amanita</taxon>
    </lineage>
</organism>
<name>A0A2A9NC52_9AGAR</name>
<dbReference type="Gene3D" id="2.130.10.10">
    <property type="entry name" value="YVTN repeat-like/Quinoprotein amine dehydrogenase"/>
    <property type="match status" value="1"/>
</dbReference>
<dbReference type="AlphaFoldDB" id="A0A2A9NC52"/>
<evidence type="ECO:0000313" key="2">
    <source>
        <dbReference type="Proteomes" id="UP000242287"/>
    </source>
</evidence>
<evidence type="ECO:0000313" key="1">
    <source>
        <dbReference type="EMBL" id="PFH48199.1"/>
    </source>
</evidence>
<gene>
    <name evidence="1" type="ORF">AMATHDRAFT_66098</name>
</gene>
<accession>A0A2A9NC52</accession>
<dbReference type="OrthoDB" id="3034442at2759"/>
<dbReference type="InterPro" id="IPR036322">
    <property type="entry name" value="WD40_repeat_dom_sf"/>
</dbReference>
<reference evidence="1 2" key="1">
    <citation type="submission" date="2014-02" db="EMBL/GenBank/DDBJ databases">
        <title>Transposable element dynamics among asymbiotic and ectomycorrhizal Amanita fungi.</title>
        <authorList>
            <consortium name="DOE Joint Genome Institute"/>
            <person name="Hess J."/>
            <person name="Skrede I."/>
            <person name="Wolfe B."/>
            <person name="LaButti K."/>
            <person name="Ohm R.A."/>
            <person name="Grigoriev I.V."/>
            <person name="Pringle A."/>
        </authorList>
    </citation>
    <scope>NUCLEOTIDE SEQUENCE [LARGE SCALE GENOMIC DNA]</scope>
    <source>
        <strain evidence="1 2">SKay4041</strain>
    </source>
</reference>
<protein>
    <submittedName>
        <fullName evidence="1">Uncharacterized protein</fullName>
    </submittedName>
</protein>
<keyword evidence="2" id="KW-1185">Reference proteome</keyword>
<dbReference type="EMBL" id="KZ302073">
    <property type="protein sequence ID" value="PFH48199.1"/>
    <property type="molecule type" value="Genomic_DNA"/>
</dbReference>
<dbReference type="SUPFAM" id="SSF50978">
    <property type="entry name" value="WD40 repeat-like"/>
    <property type="match status" value="1"/>
</dbReference>
<proteinExistence type="predicted"/>
<dbReference type="STRING" id="703135.A0A2A9NC52"/>
<sequence length="475" mass="53012">MGFPFPNVSPDVLSISELEHSVCRAYRLGLKWRCRDTRPYAMLTLSSIYSAPISDVRFVPGHQDKWLVTVSKSIWSVLAIWDIRPRFSNVGSGRKVPQRKCGEWSPKGAVIKGFCLNSDPHSEVTLAVACLHDDKETVYVISVKEQENGIVTFTTITSAYTHFKPMTLQGDVLALGDDFNQTAVWNWKTNEYATLQGGHNEGDSWQHNAITQILFAHDSVFVARDRSINLFPYPSLQVTSRNSTPYSPIAQHSFGWIDGITATLVAPNPGPGKAEQSISILSREKNIDPWHSDRHSIEHYALFRSPLYSPPHSPAHIQTNLPYPRSPRYVPYIFPPFRTSHIPSLLGSLRGSLRCTTIALGRHGTAVWISPQDRAAGGLYFSEDHLPLQVVPYAEQLNESLSCAVFWGGMMNDIGDSSGVDWEQSHAGAQRGDEVIEKWTVCMNDKNDWTALDYDEDTGRIALGSGRGDVIILFL</sequence>